<comment type="caution">
    <text evidence="1">The sequence shown here is derived from an EMBL/GenBank/DDBJ whole genome shotgun (WGS) entry which is preliminary data.</text>
</comment>
<protein>
    <submittedName>
        <fullName evidence="1">Flagellar protein FlgJ</fullName>
    </submittedName>
</protein>
<keyword evidence="2" id="KW-1185">Reference proteome</keyword>
<accession>X7FC77</accession>
<dbReference type="EMBL" id="JAME01000008">
    <property type="protein sequence ID" value="ETX29701.1"/>
    <property type="molecule type" value="Genomic_DNA"/>
</dbReference>
<name>X7FC77_9RHOB</name>
<proteinExistence type="predicted"/>
<dbReference type="RefSeq" id="WP_043768536.1">
    <property type="nucleotide sequence ID" value="NZ_JAME01000008.1"/>
</dbReference>
<dbReference type="OrthoDB" id="7690273at2"/>
<sequence>MQVHAVPPAIARAEAPQKQDSGLWRAAVALERQFLSEMLAAAGLGAPRQAFGGRNGEEQFASFLRDAQAGLLTEAGGIGLARVIHETLKERADAADD</sequence>
<dbReference type="STRING" id="1449351.RISW2_22730"/>
<keyword evidence="1" id="KW-0969">Cilium</keyword>
<keyword evidence="1" id="KW-0282">Flagellum</keyword>
<dbReference type="Proteomes" id="UP000023430">
    <property type="component" value="Unassembled WGS sequence"/>
</dbReference>
<evidence type="ECO:0000313" key="2">
    <source>
        <dbReference type="Proteomes" id="UP000023430"/>
    </source>
</evidence>
<evidence type="ECO:0000313" key="1">
    <source>
        <dbReference type="EMBL" id="ETX29701.1"/>
    </source>
</evidence>
<dbReference type="AlphaFoldDB" id="X7FC77"/>
<gene>
    <name evidence="1" type="ORF">RISW2_22730</name>
</gene>
<reference evidence="1 2" key="1">
    <citation type="submission" date="2014-01" db="EMBL/GenBank/DDBJ databases">
        <title>Roseivivax isoporae LMG 25204 Genome Sequencing.</title>
        <authorList>
            <person name="Lai Q."/>
            <person name="Li G."/>
            <person name="Shao Z."/>
        </authorList>
    </citation>
    <scope>NUCLEOTIDE SEQUENCE [LARGE SCALE GENOMIC DNA]</scope>
    <source>
        <strain evidence="1 2">LMG 25204</strain>
    </source>
</reference>
<dbReference type="eggNOG" id="COG3951">
    <property type="taxonomic scope" value="Bacteria"/>
</dbReference>
<keyword evidence="1" id="KW-0966">Cell projection</keyword>
<organism evidence="1 2">
    <name type="scientific">Roseivivax isoporae LMG 25204</name>
    <dbReference type="NCBI Taxonomy" id="1449351"/>
    <lineage>
        <taxon>Bacteria</taxon>
        <taxon>Pseudomonadati</taxon>
        <taxon>Pseudomonadota</taxon>
        <taxon>Alphaproteobacteria</taxon>
        <taxon>Rhodobacterales</taxon>
        <taxon>Roseobacteraceae</taxon>
        <taxon>Roseivivax</taxon>
    </lineage>
</organism>